<dbReference type="Proteomes" id="UP000178092">
    <property type="component" value="Unassembled WGS sequence"/>
</dbReference>
<evidence type="ECO:0000313" key="5">
    <source>
        <dbReference type="Proteomes" id="UP000178092"/>
    </source>
</evidence>
<dbReference type="AlphaFoldDB" id="A0A1G2R1T2"/>
<evidence type="ECO:0000256" key="1">
    <source>
        <dbReference type="ARBA" id="ARBA00001031"/>
    </source>
</evidence>
<dbReference type="InterPro" id="IPR046348">
    <property type="entry name" value="SIS_dom_sf"/>
</dbReference>
<dbReference type="EMBL" id="MHTV01000021">
    <property type="protein sequence ID" value="OHA66844.1"/>
    <property type="molecule type" value="Genomic_DNA"/>
</dbReference>
<dbReference type="EC" id="2.6.1.16" evidence="2"/>
<dbReference type="GO" id="GO:0006047">
    <property type="term" value="P:UDP-N-acetylglucosamine metabolic process"/>
    <property type="evidence" value="ECO:0007669"/>
    <property type="project" value="TreeGrafter"/>
</dbReference>
<dbReference type="GO" id="GO:0097367">
    <property type="term" value="F:carbohydrate derivative binding"/>
    <property type="evidence" value="ECO:0007669"/>
    <property type="project" value="InterPro"/>
</dbReference>
<dbReference type="Gene3D" id="3.40.50.10490">
    <property type="entry name" value="Glucose-6-phosphate isomerase like protein, domain 1"/>
    <property type="match status" value="2"/>
</dbReference>
<dbReference type="SUPFAM" id="SSF53697">
    <property type="entry name" value="SIS domain"/>
    <property type="match status" value="1"/>
</dbReference>
<evidence type="ECO:0000256" key="2">
    <source>
        <dbReference type="ARBA" id="ARBA00012916"/>
    </source>
</evidence>
<comment type="caution">
    <text evidence="4">The sequence shown here is derived from an EMBL/GenBank/DDBJ whole genome shotgun (WGS) entry which is preliminary data.</text>
</comment>
<dbReference type="GO" id="GO:0006487">
    <property type="term" value="P:protein N-linked glycosylation"/>
    <property type="evidence" value="ECO:0007669"/>
    <property type="project" value="TreeGrafter"/>
</dbReference>
<dbReference type="InterPro" id="IPR035466">
    <property type="entry name" value="GlmS/AgaS_SIS"/>
</dbReference>
<organism evidence="4 5">
    <name type="scientific">Candidatus Wildermuthbacteria bacterium RIFCSPHIGHO2_02_FULL_45_25</name>
    <dbReference type="NCBI Taxonomy" id="1802450"/>
    <lineage>
        <taxon>Bacteria</taxon>
        <taxon>Candidatus Wildermuthiibacteriota</taxon>
    </lineage>
</organism>
<dbReference type="GO" id="GO:0004360">
    <property type="term" value="F:glutamine-fructose-6-phosphate transaminase (isomerizing) activity"/>
    <property type="evidence" value="ECO:0007669"/>
    <property type="project" value="UniProtKB-EC"/>
</dbReference>
<name>A0A1G2R1T2_9BACT</name>
<sequence>MQAMKEEILQIPDKAKECYEANKTIRLPRGTPYLGMGASFHAVLTAWYCRADIQPFLASEYSPYFSREPLPLGVFVSQSGETSEVLWNRKHFQEIVAITNHADSPLASSHHIKQVIELYAGQEGFTATKTFMNTLAVLYLGLGMDPRKAIEQLAEIARSFPPIAKEEAERVASYMQGKQIKGLFVLGTGPNIGVALQGALALAESTAFAWQGMSLAQYDHGYKETARDSTVLMLTGAYPNQQRIAQIQKTLENKSNACVFMFQEQKLPELLSPFTHTLRLYLFMEALQKQLGIDASLKIGEKITKAPEPT</sequence>
<evidence type="ECO:0000313" key="4">
    <source>
        <dbReference type="EMBL" id="OHA66844.1"/>
    </source>
</evidence>
<dbReference type="PANTHER" id="PTHR10937:SF0">
    <property type="entry name" value="GLUTAMINE--FRUCTOSE-6-PHOSPHATE TRANSAMINASE (ISOMERIZING)"/>
    <property type="match status" value="1"/>
</dbReference>
<evidence type="ECO:0000256" key="3">
    <source>
        <dbReference type="ARBA" id="ARBA00016090"/>
    </source>
</evidence>
<dbReference type="CDD" id="cd05008">
    <property type="entry name" value="SIS_GlmS_GlmD_1"/>
    <property type="match status" value="1"/>
</dbReference>
<dbReference type="PANTHER" id="PTHR10937">
    <property type="entry name" value="GLUCOSAMINE--FRUCTOSE-6-PHOSPHATE AMINOTRANSFERASE, ISOMERIZING"/>
    <property type="match status" value="1"/>
</dbReference>
<protein>
    <recommendedName>
        <fullName evidence="3">Glutamine--fructose-6-phosphate aminotransferase [isomerizing]</fullName>
        <ecNumber evidence="2">2.6.1.16</ecNumber>
    </recommendedName>
</protein>
<proteinExistence type="predicted"/>
<dbReference type="GO" id="GO:0006002">
    <property type="term" value="P:fructose 6-phosphate metabolic process"/>
    <property type="evidence" value="ECO:0007669"/>
    <property type="project" value="TreeGrafter"/>
</dbReference>
<gene>
    <name evidence="4" type="ORF">A3C04_03385</name>
</gene>
<accession>A0A1G2R1T2</accession>
<comment type="catalytic activity">
    <reaction evidence="1">
        <text>D-fructose 6-phosphate + L-glutamine = D-glucosamine 6-phosphate + L-glutamate</text>
        <dbReference type="Rhea" id="RHEA:13237"/>
        <dbReference type="ChEBI" id="CHEBI:29985"/>
        <dbReference type="ChEBI" id="CHEBI:58359"/>
        <dbReference type="ChEBI" id="CHEBI:58725"/>
        <dbReference type="ChEBI" id="CHEBI:61527"/>
        <dbReference type="EC" id="2.6.1.16"/>
    </reaction>
</comment>
<reference evidence="4 5" key="1">
    <citation type="journal article" date="2016" name="Nat. Commun.">
        <title>Thousands of microbial genomes shed light on interconnected biogeochemical processes in an aquifer system.</title>
        <authorList>
            <person name="Anantharaman K."/>
            <person name="Brown C.T."/>
            <person name="Hug L.A."/>
            <person name="Sharon I."/>
            <person name="Castelle C.J."/>
            <person name="Probst A.J."/>
            <person name="Thomas B.C."/>
            <person name="Singh A."/>
            <person name="Wilkins M.J."/>
            <person name="Karaoz U."/>
            <person name="Brodie E.L."/>
            <person name="Williams K.H."/>
            <person name="Hubbard S.S."/>
            <person name="Banfield J.F."/>
        </authorList>
    </citation>
    <scope>NUCLEOTIDE SEQUENCE [LARGE SCALE GENOMIC DNA]</scope>
</reference>